<reference evidence="2 3" key="1">
    <citation type="submission" date="2018-11" db="EMBL/GenBank/DDBJ databases">
        <title>Genome assembly of Steccherinum ochraceum LE-BIN_3174, the white-rot fungus of the Steccherinaceae family (The Residual Polyporoid clade, Polyporales, Basidiomycota).</title>
        <authorList>
            <person name="Fedorova T.V."/>
            <person name="Glazunova O.A."/>
            <person name="Landesman E.O."/>
            <person name="Moiseenko K.V."/>
            <person name="Psurtseva N.V."/>
            <person name="Savinova O.S."/>
            <person name="Shakhova N.V."/>
            <person name="Tyazhelova T.V."/>
            <person name="Vasina D.V."/>
        </authorList>
    </citation>
    <scope>NUCLEOTIDE SEQUENCE [LARGE SCALE GENOMIC DNA]</scope>
    <source>
        <strain evidence="2 3">LE-BIN_3174</strain>
    </source>
</reference>
<feature type="domain" description="F-box" evidence="1">
    <location>
        <begin position="13"/>
        <end position="57"/>
    </location>
</feature>
<gene>
    <name evidence="2" type="ORF">EIP91_002349</name>
</gene>
<dbReference type="CDD" id="cd09917">
    <property type="entry name" value="F-box_SF"/>
    <property type="match status" value="1"/>
</dbReference>
<evidence type="ECO:0000313" key="2">
    <source>
        <dbReference type="EMBL" id="TCD70630.1"/>
    </source>
</evidence>
<dbReference type="InterPro" id="IPR036047">
    <property type="entry name" value="F-box-like_dom_sf"/>
</dbReference>
<evidence type="ECO:0000259" key="1">
    <source>
        <dbReference type="Pfam" id="PF12937"/>
    </source>
</evidence>
<dbReference type="InterPro" id="IPR001810">
    <property type="entry name" value="F-box_dom"/>
</dbReference>
<accession>A0A4R0RP70</accession>
<protein>
    <recommendedName>
        <fullName evidence="1">F-box domain-containing protein</fullName>
    </recommendedName>
</protein>
<keyword evidence="3" id="KW-1185">Reference proteome</keyword>
<dbReference type="Proteomes" id="UP000292702">
    <property type="component" value="Unassembled WGS sequence"/>
</dbReference>
<dbReference type="AlphaFoldDB" id="A0A4R0RP70"/>
<proteinExistence type="predicted"/>
<dbReference type="Gene3D" id="1.20.1280.50">
    <property type="match status" value="1"/>
</dbReference>
<dbReference type="EMBL" id="RWJN01000017">
    <property type="protein sequence ID" value="TCD70630.1"/>
    <property type="molecule type" value="Genomic_DNA"/>
</dbReference>
<dbReference type="OrthoDB" id="2159328at2759"/>
<organism evidence="2 3">
    <name type="scientific">Steccherinum ochraceum</name>
    <dbReference type="NCBI Taxonomy" id="92696"/>
    <lineage>
        <taxon>Eukaryota</taxon>
        <taxon>Fungi</taxon>
        <taxon>Dikarya</taxon>
        <taxon>Basidiomycota</taxon>
        <taxon>Agaricomycotina</taxon>
        <taxon>Agaricomycetes</taxon>
        <taxon>Polyporales</taxon>
        <taxon>Steccherinaceae</taxon>
        <taxon>Steccherinum</taxon>
    </lineage>
</organism>
<name>A0A4R0RP70_9APHY</name>
<dbReference type="SUPFAM" id="SSF81383">
    <property type="entry name" value="F-box domain"/>
    <property type="match status" value="1"/>
</dbReference>
<evidence type="ECO:0000313" key="3">
    <source>
        <dbReference type="Proteomes" id="UP000292702"/>
    </source>
</evidence>
<sequence length="424" mass="48419">MPSHIKKSSHRHIASLPAETLDHIVNLLWDDFRSLTSASLACRAWHALARPYIFRSVTVGDETSVYKLGQKLEEIPALAYWVRELRISHHGPTARFYFWHLWTSNTLYSVTSRLKKLYTITLTGHNIPFHENILPDELTTLTRRLSLFNTVQELSIISRSSIAPHLLLPLTRCLANLHSIEFVDSWSMLQTKVHGRRFAVTTKTVSPSSAFKDIPYGNPPSLTSLRIVGHEGPPIRKLFPPESLQSVEVLHFDDSGGDWYTDAPYEVPYAIQHAGRSVRDLRIAMPKDGRRTKASAKLLSLYDSLTNLEALDTFSLKDILVLEDASLATILTKLAPTPVQTITLSIKLEVFRRFFRADYAALEQAFEKPSFERLRVLRVAYKGKMTSERVYQRVKMVFRCVVERGIRLEFVGEQVPSAYYSDYD</sequence>
<comment type="caution">
    <text evidence="2">The sequence shown here is derived from an EMBL/GenBank/DDBJ whole genome shotgun (WGS) entry which is preliminary data.</text>
</comment>
<dbReference type="Pfam" id="PF12937">
    <property type="entry name" value="F-box-like"/>
    <property type="match status" value="1"/>
</dbReference>